<name>A0A9N9ZII5_9HYPO</name>
<proteinExistence type="predicted"/>
<protein>
    <recommendedName>
        <fullName evidence="4">BZIP domain-containing protein</fullName>
    </recommendedName>
</protein>
<organism evidence="2 3">
    <name type="scientific">Clonostachys solani</name>
    <dbReference type="NCBI Taxonomy" id="160281"/>
    <lineage>
        <taxon>Eukaryota</taxon>
        <taxon>Fungi</taxon>
        <taxon>Dikarya</taxon>
        <taxon>Ascomycota</taxon>
        <taxon>Pezizomycotina</taxon>
        <taxon>Sordariomycetes</taxon>
        <taxon>Hypocreomycetidae</taxon>
        <taxon>Hypocreales</taxon>
        <taxon>Bionectriaceae</taxon>
        <taxon>Clonostachys</taxon>
    </lineage>
</organism>
<evidence type="ECO:0000256" key="1">
    <source>
        <dbReference type="SAM" id="Coils"/>
    </source>
</evidence>
<reference evidence="3" key="1">
    <citation type="submission" date="2019-06" db="EMBL/GenBank/DDBJ databases">
        <authorList>
            <person name="Broberg M."/>
        </authorList>
    </citation>
    <scope>NUCLEOTIDE SEQUENCE [LARGE SCALE GENOMIC DNA]</scope>
</reference>
<evidence type="ECO:0008006" key="4">
    <source>
        <dbReference type="Google" id="ProtNLM"/>
    </source>
</evidence>
<dbReference type="PANTHER" id="PTHR40618">
    <property type="entry name" value="B-ZIP TRANSCRIPTION FACTOR (EUROFUNG)-RELATED"/>
    <property type="match status" value="1"/>
</dbReference>
<evidence type="ECO:0000313" key="2">
    <source>
        <dbReference type="EMBL" id="CAH0056127.1"/>
    </source>
</evidence>
<sequence length="467" mass="52043">MAQRAYRQRKDSALDEMKRKLMILEKRYEDLCNDYTTLSGLVLENEALRNSSEIVQHIKNATVNILRNPRDFEEELDNNHVDLTERESTNKGPPLLDDAYHNSEVVPSPCNVNLIDLSASHSEAFDSQAALANKSTAGLGNSQVYNSSIPHFVASEVHAPLDYSPDLYTEYIMDSASQNSGLHSAQTQQYSFNLQYPSLTFTSELPLPKSFAGQERTFGRRLHRASQETGFLLATMTNPPPDWYLRVFGFCLHYETREEICRRMGDTIRKSRDTTLNNWRHPFINLGGAGLFYPEIKSAWQSTGVSMGPFSASVEETRDLRVSAEFRMLDPGFQGDFFDTDEVEICLRNYGVTIPASKDVVTTFVDMSVFGEETSTVPAQHSAQGFYGMPDTIPVPPVGPTQMGQASYTIGPDELNNPPYHGDFTGVAHGTADSCPESSTFGGEHPARSKVQKVEVDIDVECLITDS</sequence>
<dbReference type="PANTHER" id="PTHR40618:SF1">
    <property type="entry name" value="B-ZIP TRANSCRIPTION FACTOR (EUROFUNG)"/>
    <property type="match status" value="1"/>
</dbReference>
<gene>
    <name evidence="2" type="ORF">CSOL1703_00006063</name>
</gene>
<dbReference type="OrthoDB" id="3555317at2759"/>
<dbReference type="EMBL" id="CABFOC020000063">
    <property type="protein sequence ID" value="CAH0056127.1"/>
    <property type="molecule type" value="Genomic_DNA"/>
</dbReference>
<accession>A0A9N9ZII5</accession>
<keyword evidence="1" id="KW-0175">Coiled coil</keyword>
<dbReference type="Proteomes" id="UP000775872">
    <property type="component" value="Unassembled WGS sequence"/>
</dbReference>
<evidence type="ECO:0000313" key="3">
    <source>
        <dbReference type="Proteomes" id="UP000775872"/>
    </source>
</evidence>
<feature type="coiled-coil region" evidence="1">
    <location>
        <begin position="7"/>
        <end position="34"/>
    </location>
</feature>
<reference evidence="2 3" key="2">
    <citation type="submission" date="2021-10" db="EMBL/GenBank/DDBJ databases">
        <authorList>
            <person name="Piombo E."/>
        </authorList>
    </citation>
    <scope>NUCLEOTIDE SEQUENCE [LARGE SCALE GENOMIC DNA]</scope>
</reference>
<comment type="caution">
    <text evidence="2">The sequence shown here is derived from an EMBL/GenBank/DDBJ whole genome shotgun (WGS) entry which is preliminary data.</text>
</comment>
<dbReference type="AlphaFoldDB" id="A0A9N9ZII5"/>
<dbReference type="Gene3D" id="1.20.5.170">
    <property type="match status" value="1"/>
</dbReference>
<dbReference type="CDD" id="cd14688">
    <property type="entry name" value="bZIP_YAP"/>
    <property type="match status" value="1"/>
</dbReference>
<keyword evidence="3" id="KW-1185">Reference proteome</keyword>